<proteinExistence type="predicted"/>
<feature type="region of interest" description="Disordered" evidence="1">
    <location>
        <begin position="53"/>
        <end position="122"/>
    </location>
</feature>
<evidence type="ECO:0008006" key="4">
    <source>
        <dbReference type="Google" id="ProtNLM"/>
    </source>
</evidence>
<name>A0ABR2P1S4_9ROSI</name>
<protein>
    <recommendedName>
        <fullName evidence="4">RNase H type-1 domain-containing protein</fullName>
    </recommendedName>
</protein>
<keyword evidence="3" id="KW-1185">Reference proteome</keyword>
<evidence type="ECO:0000313" key="2">
    <source>
        <dbReference type="EMBL" id="KAK8982217.1"/>
    </source>
</evidence>
<feature type="compositionally biased region" description="Basic and acidic residues" evidence="1">
    <location>
        <begin position="53"/>
        <end position="67"/>
    </location>
</feature>
<sequence>MLPNPGFVIACHATQLSDSSDPGVDKAYGFVAAIEKGWPNVIIEGDAVAVREANKESKKQKMKRPETDPDTTDYFHLPTAKQWRIKKEEKNGDARSRRRNEIRKKLRRNKESHITSSQISQK</sequence>
<dbReference type="EMBL" id="JBBPBN010000086">
    <property type="protein sequence ID" value="KAK8982217.1"/>
    <property type="molecule type" value="Genomic_DNA"/>
</dbReference>
<evidence type="ECO:0000313" key="3">
    <source>
        <dbReference type="Proteomes" id="UP001396334"/>
    </source>
</evidence>
<feature type="compositionally biased region" description="Basic residues" evidence="1">
    <location>
        <begin position="96"/>
        <end position="110"/>
    </location>
</feature>
<organism evidence="2 3">
    <name type="scientific">Hibiscus sabdariffa</name>
    <name type="common">roselle</name>
    <dbReference type="NCBI Taxonomy" id="183260"/>
    <lineage>
        <taxon>Eukaryota</taxon>
        <taxon>Viridiplantae</taxon>
        <taxon>Streptophyta</taxon>
        <taxon>Embryophyta</taxon>
        <taxon>Tracheophyta</taxon>
        <taxon>Spermatophyta</taxon>
        <taxon>Magnoliopsida</taxon>
        <taxon>eudicotyledons</taxon>
        <taxon>Gunneridae</taxon>
        <taxon>Pentapetalae</taxon>
        <taxon>rosids</taxon>
        <taxon>malvids</taxon>
        <taxon>Malvales</taxon>
        <taxon>Malvaceae</taxon>
        <taxon>Malvoideae</taxon>
        <taxon>Hibiscus</taxon>
    </lineage>
</organism>
<accession>A0ABR2P1S4</accession>
<reference evidence="2 3" key="1">
    <citation type="journal article" date="2024" name="G3 (Bethesda)">
        <title>Genome assembly of Hibiscus sabdariffa L. provides insights into metabolisms of medicinal natural products.</title>
        <authorList>
            <person name="Kim T."/>
        </authorList>
    </citation>
    <scope>NUCLEOTIDE SEQUENCE [LARGE SCALE GENOMIC DNA]</scope>
    <source>
        <strain evidence="2">TK-2024</strain>
        <tissue evidence="2">Old leaves</tissue>
    </source>
</reference>
<comment type="caution">
    <text evidence="2">The sequence shown here is derived from an EMBL/GenBank/DDBJ whole genome shotgun (WGS) entry which is preliminary data.</text>
</comment>
<dbReference type="Proteomes" id="UP001396334">
    <property type="component" value="Unassembled WGS sequence"/>
</dbReference>
<gene>
    <name evidence="2" type="ORF">V6N11_037390</name>
</gene>
<evidence type="ECO:0000256" key="1">
    <source>
        <dbReference type="SAM" id="MobiDB-lite"/>
    </source>
</evidence>
<feature type="compositionally biased region" description="Basic and acidic residues" evidence="1">
    <location>
        <begin position="85"/>
        <end position="95"/>
    </location>
</feature>